<dbReference type="RefSeq" id="WP_380253625.1">
    <property type="nucleotide sequence ID" value="NZ_JBHUII010000011.1"/>
</dbReference>
<reference evidence="2" key="1">
    <citation type="journal article" date="2019" name="Int. J. Syst. Evol. Microbiol.">
        <title>The Global Catalogue of Microorganisms (GCM) 10K type strain sequencing project: providing services to taxonomists for standard genome sequencing and annotation.</title>
        <authorList>
            <consortium name="The Broad Institute Genomics Platform"/>
            <consortium name="The Broad Institute Genome Sequencing Center for Infectious Disease"/>
            <person name="Wu L."/>
            <person name="Ma J."/>
        </authorList>
    </citation>
    <scope>NUCLEOTIDE SEQUENCE [LARGE SCALE GENOMIC DNA]</scope>
    <source>
        <strain evidence="2">CGMCC 4.7192</strain>
    </source>
</reference>
<gene>
    <name evidence="1" type="ORF">ACFSKO_16425</name>
</gene>
<organism evidence="1 2">
    <name type="scientific">Kiloniella antarctica</name>
    <dbReference type="NCBI Taxonomy" id="1550907"/>
    <lineage>
        <taxon>Bacteria</taxon>
        <taxon>Pseudomonadati</taxon>
        <taxon>Pseudomonadota</taxon>
        <taxon>Alphaproteobacteria</taxon>
        <taxon>Rhodospirillales</taxon>
        <taxon>Kiloniellaceae</taxon>
        <taxon>Kiloniella</taxon>
    </lineage>
</organism>
<dbReference type="Proteomes" id="UP001597294">
    <property type="component" value="Unassembled WGS sequence"/>
</dbReference>
<protein>
    <submittedName>
        <fullName evidence="1">Uncharacterized protein</fullName>
    </submittedName>
</protein>
<evidence type="ECO:0000313" key="1">
    <source>
        <dbReference type="EMBL" id="MFD2207215.1"/>
    </source>
</evidence>
<evidence type="ECO:0000313" key="2">
    <source>
        <dbReference type="Proteomes" id="UP001597294"/>
    </source>
</evidence>
<keyword evidence="2" id="KW-1185">Reference proteome</keyword>
<proteinExistence type="predicted"/>
<comment type="caution">
    <text evidence="1">The sequence shown here is derived from an EMBL/GenBank/DDBJ whole genome shotgun (WGS) entry which is preliminary data.</text>
</comment>
<dbReference type="EMBL" id="JBHUII010000011">
    <property type="protein sequence ID" value="MFD2207215.1"/>
    <property type="molecule type" value="Genomic_DNA"/>
</dbReference>
<sequence length="125" mass="12855">MGAYASNNWLDASPNYAKNNADKMVVCNAQPESYATAVGANALADVAMVSGDFTLSSSGDDRRLTVAAKSSVPVDATGTATHIALVDTSTSELIIVTTTTSQAITSGGSVDIPEWTIDNKTPTVL</sequence>
<name>A0ABW5BR25_9PROT</name>
<accession>A0ABW5BR25</accession>